<dbReference type="OrthoDB" id="7835223at2"/>
<dbReference type="EMBL" id="VOPL01000005">
    <property type="protein sequence ID" value="TXB68072.1"/>
    <property type="molecule type" value="Genomic_DNA"/>
</dbReference>
<keyword evidence="4" id="KW-0472">Membrane</keyword>
<comment type="subcellular location">
    <subcellularLocation>
        <location evidence="1">Cell inner membrane</location>
        <topology evidence="1">Multi-pass membrane protein</topology>
    </subcellularLocation>
</comment>
<evidence type="ECO:0000256" key="3">
    <source>
        <dbReference type="ARBA" id="ARBA00022448"/>
    </source>
</evidence>
<protein>
    <submittedName>
        <fullName evidence="5">ABC transporter</fullName>
    </submittedName>
</protein>
<dbReference type="PANTHER" id="PTHR30413">
    <property type="entry name" value="INNER MEMBRANE TRANSPORT PERMEASE"/>
    <property type="match status" value="1"/>
</dbReference>
<evidence type="ECO:0000256" key="4">
    <source>
        <dbReference type="SAM" id="Phobius"/>
    </source>
</evidence>
<evidence type="ECO:0000313" key="5">
    <source>
        <dbReference type="EMBL" id="TXB68072.1"/>
    </source>
</evidence>
<feature type="transmembrane region" description="Helical" evidence="4">
    <location>
        <begin position="273"/>
        <end position="293"/>
    </location>
</feature>
<keyword evidence="4" id="KW-0812">Transmembrane</keyword>
<accession>A0A5C6S3D0</accession>
<reference evidence="5 6" key="1">
    <citation type="submission" date="2019-08" db="EMBL/GenBank/DDBJ databases">
        <authorList>
            <person name="Ye J."/>
        </authorList>
    </citation>
    <scope>NUCLEOTIDE SEQUENCE [LARGE SCALE GENOMIC DNA]</scope>
    <source>
        <strain evidence="5 6">TK008</strain>
    </source>
</reference>
<comment type="similarity">
    <text evidence="2">Belongs to the ABC-2 integral membrane protein family.</text>
</comment>
<evidence type="ECO:0000313" key="6">
    <source>
        <dbReference type="Proteomes" id="UP000321562"/>
    </source>
</evidence>
<feature type="transmembrane region" description="Helical" evidence="4">
    <location>
        <begin position="43"/>
        <end position="62"/>
    </location>
</feature>
<evidence type="ECO:0000256" key="2">
    <source>
        <dbReference type="ARBA" id="ARBA00007783"/>
    </source>
</evidence>
<dbReference type="AlphaFoldDB" id="A0A5C6S3D0"/>
<proteinExistence type="inferred from homology"/>
<dbReference type="PANTHER" id="PTHR30413:SF8">
    <property type="entry name" value="TRANSPORT PERMEASE PROTEIN"/>
    <property type="match status" value="1"/>
</dbReference>
<organism evidence="5 6">
    <name type="scientific">Paracoccus aurantiacus</name>
    <dbReference type="NCBI Taxonomy" id="2599412"/>
    <lineage>
        <taxon>Bacteria</taxon>
        <taxon>Pseudomonadati</taxon>
        <taxon>Pseudomonadota</taxon>
        <taxon>Alphaproteobacteria</taxon>
        <taxon>Rhodobacterales</taxon>
        <taxon>Paracoccaceae</taxon>
        <taxon>Paracoccus</taxon>
    </lineage>
</organism>
<feature type="transmembrane region" description="Helical" evidence="4">
    <location>
        <begin position="69"/>
        <end position="93"/>
    </location>
</feature>
<gene>
    <name evidence="5" type="ORF">FQV27_12860</name>
</gene>
<dbReference type="Proteomes" id="UP000321562">
    <property type="component" value="Unassembled WGS sequence"/>
</dbReference>
<dbReference type="GO" id="GO:0015920">
    <property type="term" value="P:lipopolysaccharide transport"/>
    <property type="evidence" value="ECO:0007669"/>
    <property type="project" value="TreeGrafter"/>
</dbReference>
<feature type="transmembrane region" description="Helical" evidence="4">
    <location>
        <begin position="144"/>
        <end position="169"/>
    </location>
</feature>
<feature type="transmembrane region" description="Helical" evidence="4">
    <location>
        <begin position="105"/>
        <end position="123"/>
    </location>
</feature>
<name>A0A5C6S3D0_9RHOB</name>
<keyword evidence="6" id="KW-1185">Reference proteome</keyword>
<keyword evidence="3" id="KW-0813">Transport</keyword>
<dbReference type="GO" id="GO:0005886">
    <property type="term" value="C:plasma membrane"/>
    <property type="evidence" value="ECO:0007669"/>
    <property type="project" value="UniProtKB-SubCell"/>
</dbReference>
<comment type="caution">
    <text evidence="5">The sequence shown here is derived from an EMBL/GenBank/DDBJ whole genome shotgun (WGS) entry which is preliminary data.</text>
</comment>
<sequence length="306" mass="34244">MVRPIVPNDFAPYDLQSGSGQAARAAGRWGEVSLFQQRRTNNLFEAALTTLALIFHMTVYKLRKDERSAVASLLMTVVRALIMVTMFYILFTVLGVRTSPIRGNFIVYIMTGIFMFMTHNAGIQAVMSAEGPVSALMKHAPMNTAISISSGALAALYKQFLACTVLLLFTNTFLEPVNIEHLLPCVAMFLLAWFSGCCIGLVFRAAQPWWPRGVLILSQFYMRLNMFTSGKMVVANTLPHFMLRMFDWNPLFHVIDQTRGFAFVNYTPHNSSIMYPVYVSLSLAMIGLMGEFVSRNSVSISWSAGR</sequence>
<feature type="transmembrane region" description="Helical" evidence="4">
    <location>
        <begin position="181"/>
        <end position="203"/>
    </location>
</feature>
<keyword evidence="4" id="KW-1133">Transmembrane helix</keyword>
<evidence type="ECO:0000256" key="1">
    <source>
        <dbReference type="ARBA" id="ARBA00004429"/>
    </source>
</evidence>